<feature type="chain" id="PRO_5024326883" evidence="1">
    <location>
        <begin position="20"/>
        <end position="134"/>
    </location>
</feature>
<gene>
    <name evidence="2" type="ORF">F0460_09995</name>
</gene>
<name>A0A5M6CGS7_9FLAO</name>
<evidence type="ECO:0000256" key="1">
    <source>
        <dbReference type="SAM" id="SignalP"/>
    </source>
</evidence>
<comment type="caution">
    <text evidence="2">The sequence shown here is derived from an EMBL/GenBank/DDBJ whole genome shotgun (WGS) entry which is preliminary data.</text>
</comment>
<dbReference type="Proteomes" id="UP000325141">
    <property type="component" value="Unassembled WGS sequence"/>
</dbReference>
<organism evidence="2 3">
    <name type="scientific">Paenimyroides baculatum</name>
    <dbReference type="NCBI Taxonomy" id="2608000"/>
    <lineage>
        <taxon>Bacteria</taxon>
        <taxon>Pseudomonadati</taxon>
        <taxon>Bacteroidota</taxon>
        <taxon>Flavobacteriia</taxon>
        <taxon>Flavobacteriales</taxon>
        <taxon>Flavobacteriaceae</taxon>
        <taxon>Paenimyroides</taxon>
    </lineage>
</organism>
<dbReference type="RefSeq" id="WP_150012774.1">
    <property type="nucleotide sequence ID" value="NZ_VWSG01000006.1"/>
</dbReference>
<accession>A0A5M6CGS7</accession>
<dbReference type="InterPro" id="IPR032168">
    <property type="entry name" value="DUF5004"/>
</dbReference>
<reference evidence="2 3" key="1">
    <citation type="submission" date="2019-09" db="EMBL/GenBank/DDBJ databases">
        <title>Genome sequence and assembly of Flavobacterium sp.</title>
        <authorList>
            <person name="Chhetri G."/>
        </authorList>
    </citation>
    <scope>NUCLEOTIDE SEQUENCE [LARGE SCALE GENOMIC DNA]</scope>
    <source>
        <strain evidence="2 3">SNL9</strain>
    </source>
</reference>
<sequence>MRKLLILIFLTLICGAVNAQEFNIVGKWEVKEVISPKTVENENMQNMMNGLSESTFHLNKDQTIKITSTNPTQGLRYFTMMADDAVWNFKDNTITLVDKKTKGLMMKIFVATKDDKTKFTFYESNLILEVVRKD</sequence>
<protein>
    <submittedName>
        <fullName evidence="2">DUF5004 domain-containing protein</fullName>
    </submittedName>
</protein>
<dbReference type="EMBL" id="VWSG01000006">
    <property type="protein sequence ID" value="KAA5534428.1"/>
    <property type="molecule type" value="Genomic_DNA"/>
</dbReference>
<proteinExistence type="predicted"/>
<evidence type="ECO:0000313" key="3">
    <source>
        <dbReference type="Proteomes" id="UP000325141"/>
    </source>
</evidence>
<evidence type="ECO:0000313" key="2">
    <source>
        <dbReference type="EMBL" id="KAA5534428.1"/>
    </source>
</evidence>
<dbReference type="Pfam" id="PF16395">
    <property type="entry name" value="DUF5004"/>
    <property type="match status" value="1"/>
</dbReference>
<keyword evidence="3" id="KW-1185">Reference proteome</keyword>
<dbReference type="AlphaFoldDB" id="A0A5M6CGS7"/>
<keyword evidence="1" id="KW-0732">Signal</keyword>
<feature type="signal peptide" evidence="1">
    <location>
        <begin position="1"/>
        <end position="19"/>
    </location>
</feature>